<dbReference type="PANTHER" id="PTHR12001">
    <property type="entry name" value="GERANYLGERANYL PYROPHOSPHATE SYNTHASE"/>
    <property type="match status" value="1"/>
</dbReference>
<dbReference type="OrthoDB" id="6921389at2759"/>
<keyword evidence="1" id="KW-0479">Metal-binding</keyword>
<keyword evidence="3" id="KW-0808">Transferase</keyword>
<dbReference type="GO" id="GO:0008299">
    <property type="term" value="P:isoprenoid biosynthetic process"/>
    <property type="evidence" value="ECO:0007669"/>
    <property type="project" value="InterPro"/>
</dbReference>
<dbReference type="GO" id="GO:0004659">
    <property type="term" value="F:prenyltransferase activity"/>
    <property type="evidence" value="ECO:0007669"/>
    <property type="project" value="InterPro"/>
</dbReference>
<dbReference type="PROSITE" id="PS00723">
    <property type="entry name" value="POLYPRENYL_SYNTHASE_1"/>
    <property type="match status" value="1"/>
</dbReference>
<dbReference type="GO" id="GO:0042811">
    <property type="term" value="P:pheromone biosynthetic process"/>
    <property type="evidence" value="ECO:0007669"/>
    <property type="project" value="UniProtKB-ARBA"/>
</dbReference>
<keyword evidence="2" id="KW-0460">Magnesium</keyword>
<dbReference type="Proteomes" id="UP000008237">
    <property type="component" value="Unassembled WGS sequence"/>
</dbReference>
<sequence>MSNDQTGTNNTIFLYSHSGDMEEDRKLLEPMSYMLRTPGKAYRTTLAKAVNYWLRIPNDKLEDIIEIVNILHTSSIILDDIEDNAVLRRGIPVAHSVYGIAHTTNAANYGMIIALERTLALQHPDAVKVFTEQLLELHRGQGSDIYWRDNHICPTELEYKITVVRKTGGLFKLLVRLMQLFTKFEENVAPLADMLGYLFQIRDDYCNLYDKQYSDMKGYCEDLTEGKFSFPIVHAVQSHPEDMQILNLLKQRPEEIEVKRRFVDLLENFGSFNYTRKKIKELDAEVRKDINRLGGNPLLIELLDKLIEVVKSCDKDCDATAVPK</sequence>
<accession>E2BA75</accession>
<evidence type="ECO:0000256" key="1">
    <source>
        <dbReference type="ARBA" id="ARBA00022723"/>
    </source>
</evidence>
<gene>
    <name evidence="4" type="ORF">EAI_05353</name>
</gene>
<dbReference type="CDD" id="cd00685">
    <property type="entry name" value="Trans_IPPS_HT"/>
    <property type="match status" value="1"/>
</dbReference>
<dbReference type="PROSITE" id="PS00444">
    <property type="entry name" value="POLYPRENYL_SYNTHASE_2"/>
    <property type="match status" value="1"/>
</dbReference>
<dbReference type="SUPFAM" id="SSF48576">
    <property type="entry name" value="Terpenoid synthases"/>
    <property type="match status" value="1"/>
</dbReference>
<organism evidence="5">
    <name type="scientific">Harpegnathos saltator</name>
    <name type="common">Jerdon's jumping ant</name>
    <dbReference type="NCBI Taxonomy" id="610380"/>
    <lineage>
        <taxon>Eukaryota</taxon>
        <taxon>Metazoa</taxon>
        <taxon>Ecdysozoa</taxon>
        <taxon>Arthropoda</taxon>
        <taxon>Hexapoda</taxon>
        <taxon>Insecta</taxon>
        <taxon>Pterygota</taxon>
        <taxon>Neoptera</taxon>
        <taxon>Endopterygota</taxon>
        <taxon>Hymenoptera</taxon>
        <taxon>Apocrita</taxon>
        <taxon>Aculeata</taxon>
        <taxon>Formicoidea</taxon>
        <taxon>Formicidae</taxon>
        <taxon>Ponerinae</taxon>
        <taxon>Ponerini</taxon>
        <taxon>Harpegnathos</taxon>
    </lineage>
</organism>
<dbReference type="InterPro" id="IPR033749">
    <property type="entry name" value="Polyprenyl_synt_CS"/>
</dbReference>
<dbReference type="AlphaFoldDB" id="E2BA75"/>
<dbReference type="EMBL" id="GL446678">
    <property type="protein sequence ID" value="EFN87417.1"/>
    <property type="molecule type" value="Genomic_DNA"/>
</dbReference>
<name>E2BA75_HARSA</name>
<dbReference type="InterPro" id="IPR008949">
    <property type="entry name" value="Isoprenoid_synthase_dom_sf"/>
</dbReference>
<dbReference type="GO" id="GO:0046872">
    <property type="term" value="F:metal ion binding"/>
    <property type="evidence" value="ECO:0007669"/>
    <property type="project" value="UniProtKB-KW"/>
</dbReference>
<evidence type="ECO:0000256" key="3">
    <source>
        <dbReference type="RuleBase" id="RU004466"/>
    </source>
</evidence>
<dbReference type="KEGG" id="hst:105180575"/>
<evidence type="ECO:0000313" key="5">
    <source>
        <dbReference type="Proteomes" id="UP000008237"/>
    </source>
</evidence>
<dbReference type="SFLD" id="SFLDS00005">
    <property type="entry name" value="Isoprenoid_Synthase_Type_I"/>
    <property type="match status" value="1"/>
</dbReference>
<dbReference type="Pfam" id="PF00348">
    <property type="entry name" value="polyprenyl_synt"/>
    <property type="match status" value="1"/>
</dbReference>
<comment type="similarity">
    <text evidence="3">Belongs to the FPP/GGPP synthase family.</text>
</comment>
<evidence type="ECO:0000313" key="4">
    <source>
        <dbReference type="EMBL" id="EFN87417.1"/>
    </source>
</evidence>
<dbReference type="OMA" id="FYSKAFF"/>
<reference evidence="4 5" key="1">
    <citation type="journal article" date="2010" name="Science">
        <title>Genomic comparison of the ants Camponotus floridanus and Harpegnathos saltator.</title>
        <authorList>
            <person name="Bonasio R."/>
            <person name="Zhang G."/>
            <person name="Ye C."/>
            <person name="Mutti N.S."/>
            <person name="Fang X."/>
            <person name="Qin N."/>
            <person name="Donahue G."/>
            <person name="Yang P."/>
            <person name="Li Q."/>
            <person name="Li C."/>
            <person name="Zhang P."/>
            <person name="Huang Z."/>
            <person name="Berger S.L."/>
            <person name="Reinberg D."/>
            <person name="Wang J."/>
            <person name="Liebig J."/>
        </authorList>
    </citation>
    <scope>NUCLEOTIDE SEQUENCE [LARGE SCALE GENOMIC DNA]</scope>
    <source>
        <strain evidence="4 5">R22 G/1</strain>
    </source>
</reference>
<dbReference type="PANTHER" id="PTHR12001:SF44">
    <property type="entry name" value="GERANYLGERANYL PYROPHOSPHATE SYNTHASE"/>
    <property type="match status" value="1"/>
</dbReference>
<proteinExistence type="inferred from homology"/>
<dbReference type="PhylomeDB" id="E2BA75"/>
<evidence type="ECO:0000256" key="2">
    <source>
        <dbReference type="ARBA" id="ARBA00022842"/>
    </source>
</evidence>
<dbReference type="FunCoup" id="E2BA75">
    <property type="interactions" value="1656"/>
</dbReference>
<dbReference type="InParanoid" id="E2BA75"/>
<dbReference type="Gene3D" id="1.10.600.10">
    <property type="entry name" value="Farnesyl Diphosphate Synthase"/>
    <property type="match status" value="1"/>
</dbReference>
<dbReference type="STRING" id="610380.E2BA75"/>
<keyword evidence="5" id="KW-1185">Reference proteome</keyword>
<dbReference type="InterPro" id="IPR000092">
    <property type="entry name" value="Polyprenyl_synt"/>
</dbReference>
<protein>
    <submittedName>
        <fullName evidence="4">Geranylgeranyl pyrophosphate synthetase</fullName>
    </submittedName>
</protein>